<dbReference type="AlphaFoldDB" id="A0AAN8ZG44"/>
<dbReference type="EMBL" id="JBAMMX010000010">
    <property type="protein sequence ID" value="KAK6932613.1"/>
    <property type="molecule type" value="Genomic_DNA"/>
</dbReference>
<name>A0AAN8ZG44_9MAGN</name>
<reference evidence="1 2" key="1">
    <citation type="submission" date="2023-12" db="EMBL/GenBank/DDBJ databases">
        <title>A high-quality genome assembly for Dillenia turbinata (Dilleniales).</title>
        <authorList>
            <person name="Chanderbali A."/>
        </authorList>
    </citation>
    <scope>NUCLEOTIDE SEQUENCE [LARGE SCALE GENOMIC DNA]</scope>
    <source>
        <strain evidence="1">LSX21</strain>
        <tissue evidence="1">Leaf</tissue>
    </source>
</reference>
<dbReference type="Proteomes" id="UP001370490">
    <property type="component" value="Unassembled WGS sequence"/>
</dbReference>
<comment type="caution">
    <text evidence="1">The sequence shown here is derived from an EMBL/GenBank/DDBJ whole genome shotgun (WGS) entry which is preliminary data.</text>
</comment>
<dbReference type="PANTHER" id="PTHR38364:SF1">
    <property type="entry name" value="OS04G0475300 PROTEIN"/>
    <property type="match status" value="1"/>
</dbReference>
<proteinExistence type="predicted"/>
<organism evidence="1 2">
    <name type="scientific">Dillenia turbinata</name>
    <dbReference type="NCBI Taxonomy" id="194707"/>
    <lineage>
        <taxon>Eukaryota</taxon>
        <taxon>Viridiplantae</taxon>
        <taxon>Streptophyta</taxon>
        <taxon>Embryophyta</taxon>
        <taxon>Tracheophyta</taxon>
        <taxon>Spermatophyta</taxon>
        <taxon>Magnoliopsida</taxon>
        <taxon>eudicotyledons</taxon>
        <taxon>Gunneridae</taxon>
        <taxon>Pentapetalae</taxon>
        <taxon>Dilleniales</taxon>
        <taxon>Dilleniaceae</taxon>
        <taxon>Dillenia</taxon>
    </lineage>
</organism>
<sequence>MKETTLEQRITAVTYIVTNPTTTPSLHSQLFISANITCFLNWDYPPILCNKSQATFPPLLFRWGFSLHLKRVSRLGAPETSWRSKCPYQLPLPLKLVKGVEEAKSRFKSWNAIDKL</sequence>
<gene>
    <name evidence="1" type="ORF">RJ641_002237</name>
</gene>
<protein>
    <submittedName>
        <fullName evidence="1">Uncharacterized protein</fullName>
    </submittedName>
</protein>
<evidence type="ECO:0000313" key="1">
    <source>
        <dbReference type="EMBL" id="KAK6932613.1"/>
    </source>
</evidence>
<keyword evidence="2" id="KW-1185">Reference proteome</keyword>
<dbReference type="PANTHER" id="PTHR38364">
    <property type="entry name" value="OSJNBA0022H21.9 PROTEIN"/>
    <property type="match status" value="1"/>
</dbReference>
<evidence type="ECO:0000313" key="2">
    <source>
        <dbReference type="Proteomes" id="UP001370490"/>
    </source>
</evidence>
<accession>A0AAN8ZG44</accession>